<feature type="transmembrane region" description="Helical" evidence="2">
    <location>
        <begin position="6"/>
        <end position="25"/>
    </location>
</feature>
<evidence type="ECO:0000313" key="3">
    <source>
        <dbReference type="EMBL" id="GAA3898281.1"/>
    </source>
</evidence>
<evidence type="ECO:0000256" key="2">
    <source>
        <dbReference type="SAM" id="Phobius"/>
    </source>
</evidence>
<dbReference type="Proteomes" id="UP001500133">
    <property type="component" value="Unassembled WGS sequence"/>
</dbReference>
<gene>
    <name evidence="3" type="ORF">GCM10022228_06190</name>
</gene>
<evidence type="ECO:0008006" key="5">
    <source>
        <dbReference type="Google" id="ProtNLM"/>
    </source>
</evidence>
<proteinExistence type="predicted"/>
<evidence type="ECO:0000313" key="4">
    <source>
        <dbReference type="Proteomes" id="UP001500133"/>
    </source>
</evidence>
<protein>
    <recommendedName>
        <fullName evidence="5">Cobyrinic acid a,c-diamide synthase</fullName>
    </recommendedName>
</protein>
<feature type="transmembrane region" description="Helical" evidence="2">
    <location>
        <begin position="69"/>
        <end position="87"/>
    </location>
</feature>
<feature type="transmembrane region" description="Helical" evidence="2">
    <location>
        <begin position="45"/>
        <end position="63"/>
    </location>
</feature>
<comment type="caution">
    <text evidence="3">The sequence shown here is derived from an EMBL/GenBank/DDBJ whole genome shotgun (WGS) entry which is preliminary data.</text>
</comment>
<dbReference type="RefSeq" id="WP_344702205.1">
    <property type="nucleotide sequence ID" value="NZ_BAAAZT010000023.1"/>
</dbReference>
<feature type="compositionally biased region" description="Basic residues" evidence="1">
    <location>
        <begin position="92"/>
        <end position="102"/>
    </location>
</feature>
<accession>A0ABP7LFA6</accession>
<reference evidence="4" key="1">
    <citation type="journal article" date="2019" name="Int. J. Syst. Evol. Microbiol.">
        <title>The Global Catalogue of Microorganisms (GCM) 10K type strain sequencing project: providing services to taxonomists for standard genome sequencing and annotation.</title>
        <authorList>
            <consortium name="The Broad Institute Genomics Platform"/>
            <consortium name="The Broad Institute Genome Sequencing Center for Infectious Disease"/>
            <person name="Wu L."/>
            <person name="Ma J."/>
        </authorList>
    </citation>
    <scope>NUCLEOTIDE SEQUENCE [LARGE SCALE GENOMIC DNA]</scope>
    <source>
        <strain evidence="4">JCM 16914</strain>
    </source>
</reference>
<keyword evidence="2" id="KW-0812">Transmembrane</keyword>
<feature type="region of interest" description="Disordered" evidence="1">
    <location>
        <begin position="92"/>
        <end position="139"/>
    </location>
</feature>
<organism evidence="3 4">
    <name type="scientific">Halomonas cibimaris</name>
    <dbReference type="NCBI Taxonomy" id="657012"/>
    <lineage>
        <taxon>Bacteria</taxon>
        <taxon>Pseudomonadati</taxon>
        <taxon>Pseudomonadota</taxon>
        <taxon>Gammaproteobacteria</taxon>
        <taxon>Oceanospirillales</taxon>
        <taxon>Halomonadaceae</taxon>
        <taxon>Halomonas</taxon>
    </lineage>
</organism>
<keyword evidence="2" id="KW-1133">Transmembrane helix</keyword>
<name>A0ABP7LFA6_9GAMM</name>
<sequence length="312" mass="34426">MLAFLQGFSYGLFLSCLPWLVIGLASPQRALGTLRPTRLQALGRYGLAVPFVAGLLWLTSLWGGFGPSLSGWLAGLVAVAVAIPLERRGRKWQTKRRQRRAQARHEQKAAERRAEQARQARESGEERLDPNAPPPDADDVTLALCDAKKRLLAARQPALAEQADRLYGRYRKAMAVLLERFDVGELAFERARSLVAEVCFTAVDNLVAMASQASGMAGIDADAVRRRLAHEGERLSPAEHLALKRRLALVEDTRRQLRALSGRNETALTALDNMAVAMARVDTRRPQASVSADRALADLQRFADAAPRYGRR</sequence>
<dbReference type="EMBL" id="BAAAZT010000023">
    <property type="protein sequence ID" value="GAA3898281.1"/>
    <property type="molecule type" value="Genomic_DNA"/>
</dbReference>
<keyword evidence="4" id="KW-1185">Reference proteome</keyword>
<evidence type="ECO:0000256" key="1">
    <source>
        <dbReference type="SAM" id="MobiDB-lite"/>
    </source>
</evidence>
<feature type="compositionally biased region" description="Basic and acidic residues" evidence="1">
    <location>
        <begin position="103"/>
        <end position="129"/>
    </location>
</feature>
<keyword evidence="2" id="KW-0472">Membrane</keyword>